<accession>A0AAD6J842</accession>
<gene>
    <name evidence="1" type="ORF">OIU84_015834</name>
</gene>
<comment type="caution">
    <text evidence="1">The sequence shown here is derived from an EMBL/GenBank/DDBJ whole genome shotgun (WGS) entry which is preliminary data.</text>
</comment>
<proteinExistence type="predicted"/>
<dbReference type="Proteomes" id="UP001162972">
    <property type="component" value="Chromosome 14"/>
</dbReference>
<dbReference type="AlphaFoldDB" id="A0AAD6J842"/>
<feature type="non-terminal residue" evidence="1">
    <location>
        <position position="61"/>
    </location>
</feature>
<dbReference type="EMBL" id="JAPFFJ010000019">
    <property type="protein sequence ID" value="KAJ6400263.1"/>
    <property type="molecule type" value="Genomic_DNA"/>
</dbReference>
<name>A0AAD6J842_9ROSI</name>
<reference evidence="1 2" key="1">
    <citation type="journal article" date="2023" name="Int. J. Mol. Sci.">
        <title>De Novo Assembly and Annotation of 11 Diverse Shrub Willow (Salix) Genomes Reveals Novel Gene Organization in Sex-Linked Regions.</title>
        <authorList>
            <person name="Hyden B."/>
            <person name="Feng K."/>
            <person name="Yates T.B."/>
            <person name="Jawdy S."/>
            <person name="Cereghino C."/>
            <person name="Smart L.B."/>
            <person name="Muchero W."/>
        </authorList>
    </citation>
    <scope>NUCLEOTIDE SEQUENCE [LARGE SCALE GENOMIC DNA]</scope>
    <source>
        <tissue evidence="1">Shoot tip</tissue>
    </source>
</reference>
<evidence type="ECO:0000313" key="1">
    <source>
        <dbReference type="EMBL" id="KAJ6400263.1"/>
    </source>
</evidence>
<sequence>MDRELKKARAENEDLKLTNAFSNGKLAQAQEDMEVIKGCFSFMKEVVTQHGALINMLLQPL</sequence>
<organism evidence="1 2">
    <name type="scientific">Salix udensis</name>
    <dbReference type="NCBI Taxonomy" id="889485"/>
    <lineage>
        <taxon>Eukaryota</taxon>
        <taxon>Viridiplantae</taxon>
        <taxon>Streptophyta</taxon>
        <taxon>Embryophyta</taxon>
        <taxon>Tracheophyta</taxon>
        <taxon>Spermatophyta</taxon>
        <taxon>Magnoliopsida</taxon>
        <taxon>eudicotyledons</taxon>
        <taxon>Gunneridae</taxon>
        <taxon>Pentapetalae</taxon>
        <taxon>rosids</taxon>
        <taxon>fabids</taxon>
        <taxon>Malpighiales</taxon>
        <taxon>Salicaceae</taxon>
        <taxon>Saliceae</taxon>
        <taxon>Salix</taxon>
    </lineage>
</organism>
<protein>
    <submittedName>
        <fullName evidence="1">Uncharacterized protein</fullName>
    </submittedName>
</protein>
<evidence type="ECO:0000313" key="2">
    <source>
        <dbReference type="Proteomes" id="UP001162972"/>
    </source>
</evidence>
<keyword evidence="2" id="KW-1185">Reference proteome</keyword>